<evidence type="ECO:0000313" key="2">
    <source>
        <dbReference type="EMBL" id="MCR2745287.1"/>
    </source>
</evidence>
<gene>
    <name evidence="2" type="ORF">NSP04_01345</name>
</gene>
<keyword evidence="2" id="KW-0067">ATP-binding</keyword>
<protein>
    <submittedName>
        <fullName evidence="2">ATP-binding protein</fullName>
    </submittedName>
</protein>
<dbReference type="Proteomes" id="UP001165267">
    <property type="component" value="Unassembled WGS sequence"/>
</dbReference>
<dbReference type="EMBL" id="JANKHG010000001">
    <property type="protein sequence ID" value="MCR2745287.1"/>
    <property type="molecule type" value="Genomic_DNA"/>
</dbReference>
<sequence length="417" mass="47375">MNKSHHLDNVLIKKLETFKTRGELLERLVYLPQLPKDIEFTSDSHRIQCCEEVADLHIPQPIEFEIFDTIDLMIRNGYRPRNPLNVRTWRDLHHPGTYLVPRTAPGATVVGLPGVGKSITCATILSKCYPQVIDHDDFPNAEGPVKQVVWLSVEAPHSGKARDFVDNLMEAWNTAIEQARFQRRPNSTSRRPTSDLNEWLQVAKSGFLGVLHIDEVQNLFQLSSAASRKSSNHKRELRIVEDDLLKWLLNLSNSGQIPVLYSGTPDGLDALAKRFSNAQRSTSMGYHQIPTFNQQSLSAFKNHFLIYLFEYQYTEQQIELTDELASLILELSAGIPRIVIGLWIAAHRYAIRQGHSTLSVESFELGSQKLTQMLSHGVSALMHNDRNAMSHYEDLMPGNSVFWNEFLLSNGKPPKKK</sequence>
<dbReference type="Gene3D" id="3.40.50.300">
    <property type="entry name" value="P-loop containing nucleotide triphosphate hydrolases"/>
    <property type="match status" value="1"/>
</dbReference>
<dbReference type="GO" id="GO:0005524">
    <property type="term" value="F:ATP binding"/>
    <property type="evidence" value="ECO:0007669"/>
    <property type="project" value="UniProtKB-KW"/>
</dbReference>
<reference evidence="2" key="1">
    <citation type="submission" date="2022-07" db="EMBL/GenBank/DDBJ databases">
        <authorList>
            <person name="Xamxidin M."/>
        </authorList>
    </citation>
    <scope>NUCLEOTIDE SEQUENCE</scope>
    <source>
        <strain evidence="2">YS8-69</strain>
    </source>
</reference>
<dbReference type="Pfam" id="PF13401">
    <property type="entry name" value="AAA_22"/>
    <property type="match status" value="1"/>
</dbReference>
<name>A0ABT1XDD6_9BURK</name>
<dbReference type="SUPFAM" id="SSF52540">
    <property type="entry name" value="P-loop containing nucleoside triphosphate hydrolases"/>
    <property type="match status" value="1"/>
</dbReference>
<keyword evidence="3" id="KW-1185">Reference proteome</keyword>
<evidence type="ECO:0000313" key="3">
    <source>
        <dbReference type="Proteomes" id="UP001165267"/>
    </source>
</evidence>
<proteinExistence type="predicted"/>
<dbReference type="InterPro" id="IPR027417">
    <property type="entry name" value="P-loop_NTPase"/>
</dbReference>
<keyword evidence="2" id="KW-0547">Nucleotide-binding</keyword>
<dbReference type="InterPro" id="IPR049945">
    <property type="entry name" value="AAA_22"/>
</dbReference>
<organism evidence="2 3">
    <name type="scientific">Limnobacter parvus</name>
    <dbReference type="NCBI Taxonomy" id="2939690"/>
    <lineage>
        <taxon>Bacteria</taxon>
        <taxon>Pseudomonadati</taxon>
        <taxon>Pseudomonadota</taxon>
        <taxon>Betaproteobacteria</taxon>
        <taxon>Burkholderiales</taxon>
        <taxon>Burkholderiaceae</taxon>
        <taxon>Limnobacter</taxon>
    </lineage>
</organism>
<evidence type="ECO:0000259" key="1">
    <source>
        <dbReference type="Pfam" id="PF13401"/>
    </source>
</evidence>
<comment type="caution">
    <text evidence="2">The sequence shown here is derived from an EMBL/GenBank/DDBJ whole genome shotgun (WGS) entry which is preliminary data.</text>
</comment>
<dbReference type="RefSeq" id="WP_257510536.1">
    <property type="nucleotide sequence ID" value="NZ_JANKHG010000001.1"/>
</dbReference>
<accession>A0ABT1XDD6</accession>
<feature type="domain" description="ORC1/DEAH AAA+ ATPase" evidence="1">
    <location>
        <begin position="107"/>
        <end position="269"/>
    </location>
</feature>